<dbReference type="Gene3D" id="3.90.1750.20">
    <property type="entry name" value="Putative Large Serine Recombinase, Chain B, Domain 2"/>
    <property type="match status" value="1"/>
</dbReference>
<dbReference type="Proteomes" id="UP000183952">
    <property type="component" value="Unassembled WGS sequence"/>
</dbReference>
<dbReference type="SUPFAM" id="SSF53041">
    <property type="entry name" value="Resolvase-like"/>
    <property type="match status" value="1"/>
</dbReference>
<dbReference type="SMART" id="SM00857">
    <property type="entry name" value="Resolvase"/>
    <property type="match status" value="1"/>
</dbReference>
<proteinExistence type="predicted"/>
<name>A0A1M6LS20_9CLOT</name>
<gene>
    <name evidence="4" type="ORF">SAMN02745248_00797</name>
</gene>
<dbReference type="GO" id="GO:0003677">
    <property type="term" value="F:DNA binding"/>
    <property type="evidence" value="ECO:0007669"/>
    <property type="project" value="InterPro"/>
</dbReference>
<dbReference type="GO" id="GO:0000150">
    <property type="term" value="F:DNA strand exchange activity"/>
    <property type="evidence" value="ECO:0007669"/>
    <property type="project" value="InterPro"/>
</dbReference>
<dbReference type="Pfam" id="PF13408">
    <property type="entry name" value="Zn_ribbon_recom"/>
    <property type="match status" value="1"/>
</dbReference>
<evidence type="ECO:0000256" key="1">
    <source>
        <dbReference type="SAM" id="Coils"/>
    </source>
</evidence>
<sequence length="553" mass="63456">MAVAVAKKNVAFIPAQTIYDRNVRVELKTLRVAAYCRVSTTLEQQEGSYEAQISYYTEKIKSNPNWKCAGIYADDGKSATNTKKRDDFNAMIDDCMAGKIDMVITKSVSRFARNTVDSLQTIRKLKEKNIAIFFEKEGVNTLESTGELLITILSSQAQEESRNLSENTKWGIVRRYENGIISVNHKKFMGYTKDKETGELVIVPEQAEIVRRIFRMYLEGSSIGEVIKALEADKIKTVTGKETWHPGVIEKMLVNEKYMGDALMQKTYTVDFLTKKRVKNNGIVPQYYIEDNHEAIIPKELFYKVQEEKARRASLNKAAVTRKANKLKKEKSKFSSKYALTEILVCAECGHPYRRQTWSKYGQKSAVWRCENRLKNGTKASCKHSPTLKEEPLHNAIMTAINNVVENNGDFIGAFRENVIRVIGGYSTKDIPTEYDGQIESLQKEMLALIEENAKQGAVAEDFDNEYKRISEHINELKQAKLKLVREKKQAENYKQKLTEMDSTLKTVRPQVREFDEDLVRRLIKTIKVNKGERLEIQFESGIVMEQLVDYYD</sequence>
<dbReference type="Pfam" id="PF00239">
    <property type="entry name" value="Resolvase"/>
    <property type="match status" value="1"/>
</dbReference>
<dbReference type="AlphaFoldDB" id="A0A1M6LS20"/>
<dbReference type="Pfam" id="PF07508">
    <property type="entry name" value="Recombinase"/>
    <property type="match status" value="1"/>
</dbReference>
<dbReference type="RefSeq" id="WP_072902588.1">
    <property type="nucleotide sequence ID" value="NZ_FRAD01000006.1"/>
</dbReference>
<evidence type="ECO:0000313" key="5">
    <source>
        <dbReference type="Proteomes" id="UP000183952"/>
    </source>
</evidence>
<evidence type="ECO:0000313" key="4">
    <source>
        <dbReference type="EMBL" id="SHJ73935.1"/>
    </source>
</evidence>
<reference evidence="4 5" key="1">
    <citation type="submission" date="2016-11" db="EMBL/GenBank/DDBJ databases">
        <authorList>
            <person name="Jaros S."/>
            <person name="Januszkiewicz K."/>
            <person name="Wedrychowicz H."/>
        </authorList>
    </citation>
    <scope>NUCLEOTIDE SEQUENCE [LARGE SCALE GENOMIC DNA]</scope>
    <source>
        <strain evidence="4 5">DSM 3090</strain>
    </source>
</reference>
<dbReference type="InterPro" id="IPR036162">
    <property type="entry name" value="Resolvase-like_N_sf"/>
</dbReference>
<dbReference type="EMBL" id="FRAD01000006">
    <property type="protein sequence ID" value="SHJ73935.1"/>
    <property type="molecule type" value="Genomic_DNA"/>
</dbReference>
<accession>A0A1M6LS20</accession>
<protein>
    <submittedName>
        <fullName evidence="4">Site-specific DNA recombinase</fullName>
    </submittedName>
</protein>
<dbReference type="PROSITE" id="PS51736">
    <property type="entry name" value="RECOMBINASES_3"/>
    <property type="match status" value="1"/>
</dbReference>
<evidence type="ECO:0000259" key="2">
    <source>
        <dbReference type="PROSITE" id="PS51736"/>
    </source>
</evidence>
<dbReference type="InterPro" id="IPR011109">
    <property type="entry name" value="DNA_bind_recombinase_dom"/>
</dbReference>
<feature type="domain" description="Recombinase" evidence="3">
    <location>
        <begin position="188"/>
        <end position="315"/>
    </location>
</feature>
<feature type="domain" description="Resolvase/invertase-type recombinase catalytic" evidence="2">
    <location>
        <begin position="31"/>
        <end position="179"/>
    </location>
</feature>
<dbReference type="PROSITE" id="PS51737">
    <property type="entry name" value="RECOMBINASE_DNA_BIND"/>
    <property type="match status" value="1"/>
</dbReference>
<dbReference type="InterPro" id="IPR006119">
    <property type="entry name" value="Resolv_N"/>
</dbReference>
<evidence type="ECO:0000259" key="3">
    <source>
        <dbReference type="PROSITE" id="PS51737"/>
    </source>
</evidence>
<dbReference type="InterPro" id="IPR038109">
    <property type="entry name" value="DNA_bind_recomb_sf"/>
</dbReference>
<keyword evidence="1" id="KW-0175">Coiled coil</keyword>
<dbReference type="InterPro" id="IPR050639">
    <property type="entry name" value="SSR_resolvase"/>
</dbReference>
<dbReference type="InterPro" id="IPR025827">
    <property type="entry name" value="Zn_ribbon_recom_dom"/>
</dbReference>
<dbReference type="PANTHER" id="PTHR30461">
    <property type="entry name" value="DNA-INVERTASE FROM LAMBDOID PROPHAGE"/>
    <property type="match status" value="1"/>
</dbReference>
<dbReference type="Gene3D" id="3.40.50.1390">
    <property type="entry name" value="Resolvase, N-terminal catalytic domain"/>
    <property type="match status" value="1"/>
</dbReference>
<dbReference type="OrthoDB" id="9769353at2"/>
<feature type="coiled-coil region" evidence="1">
    <location>
        <begin position="460"/>
        <end position="504"/>
    </location>
</feature>
<dbReference type="CDD" id="cd00338">
    <property type="entry name" value="Ser_Recombinase"/>
    <property type="match status" value="1"/>
</dbReference>
<dbReference type="PANTHER" id="PTHR30461:SF23">
    <property type="entry name" value="DNA RECOMBINASE-RELATED"/>
    <property type="match status" value="1"/>
</dbReference>
<organism evidence="4 5">
    <name type="scientific">Hathewaya proteolytica DSM 3090</name>
    <dbReference type="NCBI Taxonomy" id="1121331"/>
    <lineage>
        <taxon>Bacteria</taxon>
        <taxon>Bacillati</taxon>
        <taxon>Bacillota</taxon>
        <taxon>Clostridia</taxon>
        <taxon>Eubacteriales</taxon>
        <taxon>Clostridiaceae</taxon>
        <taxon>Hathewaya</taxon>
    </lineage>
</organism>
<keyword evidence="5" id="KW-1185">Reference proteome</keyword>
<dbReference type="STRING" id="1121331.SAMN02745248_00797"/>